<evidence type="ECO:0000313" key="2">
    <source>
        <dbReference type="Proteomes" id="UP000527616"/>
    </source>
</evidence>
<name>A0A7Z0DAR7_9ACTN</name>
<gene>
    <name evidence="1" type="ORF">GGQ54_002637</name>
</gene>
<dbReference type="EMBL" id="JACBZS010000001">
    <property type="protein sequence ID" value="NYI72077.1"/>
    <property type="molecule type" value="Genomic_DNA"/>
</dbReference>
<protein>
    <submittedName>
        <fullName evidence="1">Arc/MetJ-type ribon-helix-helix transcriptional regulator</fullName>
    </submittedName>
</protein>
<accession>A0A7Z0DAR7</accession>
<evidence type="ECO:0000313" key="1">
    <source>
        <dbReference type="EMBL" id="NYI72077.1"/>
    </source>
</evidence>
<dbReference type="RefSeq" id="WP_179445818.1">
    <property type="nucleotide sequence ID" value="NZ_JACBZS010000001.1"/>
</dbReference>
<dbReference type="AlphaFoldDB" id="A0A7Z0DAR7"/>
<comment type="caution">
    <text evidence="1">The sequence shown here is derived from an EMBL/GenBank/DDBJ whole genome shotgun (WGS) entry which is preliminary data.</text>
</comment>
<proteinExistence type="predicted"/>
<keyword evidence="2" id="KW-1185">Reference proteome</keyword>
<reference evidence="1 2" key="1">
    <citation type="submission" date="2020-07" db="EMBL/GenBank/DDBJ databases">
        <title>Sequencing the genomes of 1000 actinobacteria strains.</title>
        <authorList>
            <person name="Klenk H.-P."/>
        </authorList>
    </citation>
    <scope>NUCLEOTIDE SEQUENCE [LARGE SCALE GENOMIC DNA]</scope>
    <source>
        <strain evidence="1 2">DSM 103164</strain>
    </source>
</reference>
<sequence length="170" mass="18683">MNGESGSQVGAWFAGRLPGEWFVAAPEVSVDREEIVVTGEVAAPEGVEDDAAAQAGRIRRFREDTRQQRMAIADEAEERFGRKVAWGVRCGQTSQLFTHLAVPVMTRLRQPQRKVLDTLVDAGVARSRSDALAWCVRLVGENEGEWIDRMREALAAVHEVRDSGPVGRAG</sequence>
<organism evidence="1 2">
    <name type="scientific">Naumannella cuiyingiana</name>
    <dbReference type="NCBI Taxonomy" id="1347891"/>
    <lineage>
        <taxon>Bacteria</taxon>
        <taxon>Bacillati</taxon>
        <taxon>Actinomycetota</taxon>
        <taxon>Actinomycetes</taxon>
        <taxon>Propionibacteriales</taxon>
        <taxon>Propionibacteriaceae</taxon>
        <taxon>Naumannella</taxon>
    </lineage>
</organism>
<dbReference type="Proteomes" id="UP000527616">
    <property type="component" value="Unassembled WGS sequence"/>
</dbReference>